<evidence type="ECO:0000313" key="2">
    <source>
        <dbReference type="EMBL" id="CAA0129365.1"/>
    </source>
</evidence>
<protein>
    <submittedName>
        <fullName evidence="2">Uncharacterized protein</fullName>
    </submittedName>
</protein>
<name>A0A5S9R5T5_9HYPH</name>
<sequence length="65" mass="6672">MPEPMNGSSTGPSITLRSPDMSPTGFPAMWCLVFGTGSRNTPGATGPASGRAPFVPHTTYSACAR</sequence>
<evidence type="ECO:0000256" key="1">
    <source>
        <dbReference type="SAM" id="MobiDB-lite"/>
    </source>
</evidence>
<dbReference type="Proteomes" id="UP000433050">
    <property type="component" value="Unassembled WGS sequence"/>
</dbReference>
<proteinExistence type="predicted"/>
<feature type="region of interest" description="Disordered" evidence="1">
    <location>
        <begin position="1"/>
        <end position="21"/>
    </location>
</feature>
<dbReference type="AlphaFoldDB" id="A0A5S9R5T5"/>
<keyword evidence="3" id="KW-1185">Reference proteome</keyword>
<feature type="compositionally biased region" description="Polar residues" evidence="1">
    <location>
        <begin position="1"/>
        <end position="16"/>
    </location>
</feature>
<dbReference type="EMBL" id="CACSAS010000030">
    <property type="protein sequence ID" value="CAA0129365.1"/>
    <property type="molecule type" value="Genomic_DNA"/>
</dbReference>
<reference evidence="2 3" key="1">
    <citation type="submission" date="2019-12" db="EMBL/GenBank/DDBJ databases">
        <authorList>
            <person name="Reyes-Prieto M."/>
        </authorList>
    </citation>
    <scope>NUCLEOTIDE SEQUENCE [LARGE SCALE GENOMIC DNA]</scope>
    <source>
        <strain evidence="2">HF14-78462</strain>
    </source>
</reference>
<gene>
    <name evidence="2" type="ORF">STARVERO_04499</name>
</gene>
<organism evidence="2 3">
    <name type="scientific">Starkeya nomas</name>
    <dbReference type="NCBI Taxonomy" id="2666134"/>
    <lineage>
        <taxon>Bacteria</taxon>
        <taxon>Pseudomonadati</taxon>
        <taxon>Pseudomonadota</taxon>
        <taxon>Alphaproteobacteria</taxon>
        <taxon>Hyphomicrobiales</taxon>
        <taxon>Xanthobacteraceae</taxon>
        <taxon>Starkeya</taxon>
    </lineage>
</organism>
<accession>A0A5S9R5T5</accession>
<evidence type="ECO:0000313" key="3">
    <source>
        <dbReference type="Proteomes" id="UP000433050"/>
    </source>
</evidence>